<dbReference type="SMART" id="SM00409">
    <property type="entry name" value="IG"/>
    <property type="match status" value="4"/>
</dbReference>
<keyword evidence="6" id="KW-1185">Reference proteome</keyword>
<reference evidence="5" key="1">
    <citation type="submission" date="2019-06" db="EMBL/GenBank/DDBJ databases">
        <authorList>
            <consortium name="Wellcome Sanger Institute Data Sharing"/>
        </authorList>
    </citation>
    <scope>NUCLEOTIDE SEQUENCE [LARGE SCALE GENOMIC DNA]</scope>
</reference>
<name>A0A672F730_SALFA</name>
<evidence type="ECO:0000313" key="5">
    <source>
        <dbReference type="Ensembl" id="ENSSFAP00005001853.1"/>
    </source>
</evidence>
<evidence type="ECO:0000256" key="2">
    <source>
        <dbReference type="ARBA" id="ARBA00023157"/>
    </source>
</evidence>
<dbReference type="PROSITE" id="PS50835">
    <property type="entry name" value="IG_LIKE"/>
    <property type="match status" value="2"/>
</dbReference>
<dbReference type="InterPro" id="IPR050964">
    <property type="entry name" value="Striated_Muscle_Regulatory"/>
</dbReference>
<dbReference type="Pfam" id="PF07679">
    <property type="entry name" value="I-set"/>
    <property type="match status" value="3"/>
</dbReference>
<dbReference type="Proteomes" id="UP000472267">
    <property type="component" value="Chromosome 5"/>
</dbReference>
<feature type="domain" description="Ig-like" evidence="4">
    <location>
        <begin position="428"/>
        <end position="516"/>
    </location>
</feature>
<dbReference type="InterPro" id="IPR007110">
    <property type="entry name" value="Ig-like_dom"/>
</dbReference>
<accession>A0A672F730</accession>
<reference evidence="5" key="2">
    <citation type="submission" date="2025-08" db="UniProtKB">
        <authorList>
            <consortium name="Ensembl"/>
        </authorList>
    </citation>
    <scope>IDENTIFICATION</scope>
</reference>
<dbReference type="InterPro" id="IPR040849">
    <property type="entry name" value="MyBP-C_THB"/>
</dbReference>
<dbReference type="InterPro" id="IPR036179">
    <property type="entry name" value="Ig-like_dom_sf"/>
</dbReference>
<gene>
    <name evidence="5" type="primary">LOC115388141</name>
</gene>
<dbReference type="GO" id="GO:0031430">
    <property type="term" value="C:M band"/>
    <property type="evidence" value="ECO:0007669"/>
    <property type="project" value="TreeGrafter"/>
</dbReference>
<evidence type="ECO:0000313" key="6">
    <source>
        <dbReference type="Proteomes" id="UP000472267"/>
    </source>
</evidence>
<dbReference type="InterPro" id="IPR013098">
    <property type="entry name" value="Ig_I-set"/>
</dbReference>
<organism evidence="5 6">
    <name type="scientific">Salarias fasciatus</name>
    <name type="common">Jewelled blenny</name>
    <name type="synonym">Blennius fasciatus</name>
    <dbReference type="NCBI Taxonomy" id="181472"/>
    <lineage>
        <taxon>Eukaryota</taxon>
        <taxon>Metazoa</taxon>
        <taxon>Chordata</taxon>
        <taxon>Craniata</taxon>
        <taxon>Vertebrata</taxon>
        <taxon>Euteleostomi</taxon>
        <taxon>Actinopterygii</taxon>
        <taxon>Neopterygii</taxon>
        <taxon>Teleostei</taxon>
        <taxon>Neoteleostei</taxon>
        <taxon>Acanthomorphata</taxon>
        <taxon>Ovalentaria</taxon>
        <taxon>Blenniimorphae</taxon>
        <taxon>Blenniiformes</taxon>
        <taxon>Blennioidei</taxon>
        <taxon>Blenniidae</taxon>
        <taxon>Salariinae</taxon>
        <taxon>Salarias</taxon>
    </lineage>
</organism>
<dbReference type="Gene3D" id="2.60.40.10">
    <property type="entry name" value="Immunoglobulins"/>
    <property type="match status" value="4"/>
</dbReference>
<sequence>MVKIRKAKEEEPTAPGQVKIRKKSKVPGVMITQYVEELPEGMTTPDFTRKPIALTIQEGKLAIFRAIITGNPQPTVTWLRNDGEIDERFKMVHEPASGEYQLQMPDVSVDQADTYKCCARNEYGKALVTAALNVIEVGYKKSRVMQQSRTGKVDFEQKEEAKPEIDEKFWELLLSADKKDYERICAQYGVTDFRGMLKKLNEKKMEREQEQEKVVERLCNLKPIQMKTDGAAEFELEMSLKDPTSKIFLYKDGVMVPFDADAEVKHGLKQVGKKFVFSINGVNPEDAGLYQVEVDGVKIFSTDLKIPTADFLVKIQDVKAEEREDAVFECVISHPVKKIDWMGKNVSLEQGDKYDILVSEDMLIHTLVVKDCMPLDKGIYAAVVGLKSCSAWLIIEVDKDPNTKGKKKAQSFSVTVPTPKECNFEVAPSFTVPLKTRNSPESYECYMSCAVTGNPRPHVTWYRDNVSLNTNTNYYITNTCGVCSMVILKVGPKDSGNYTVIAENPLGRVECSTKLIVKGTTASVCSHNSITSLNKLIFNICFISSFSSRLG</sequence>
<dbReference type="InterPro" id="IPR013783">
    <property type="entry name" value="Ig-like_fold"/>
</dbReference>
<dbReference type="PANTHER" id="PTHR13817">
    <property type="entry name" value="TITIN"/>
    <property type="match status" value="1"/>
</dbReference>
<evidence type="ECO:0000259" key="4">
    <source>
        <dbReference type="PROSITE" id="PS50835"/>
    </source>
</evidence>
<reference evidence="5" key="3">
    <citation type="submission" date="2025-09" db="UniProtKB">
        <authorList>
            <consortium name="Ensembl"/>
        </authorList>
    </citation>
    <scope>IDENTIFICATION</scope>
</reference>
<keyword evidence="1" id="KW-0677">Repeat</keyword>
<dbReference type="GO" id="GO:0045214">
    <property type="term" value="P:sarcomere organization"/>
    <property type="evidence" value="ECO:0007669"/>
    <property type="project" value="TreeGrafter"/>
</dbReference>
<dbReference type="Pfam" id="PF18362">
    <property type="entry name" value="THB"/>
    <property type="match status" value="1"/>
</dbReference>
<dbReference type="SMART" id="SM00408">
    <property type="entry name" value="IGc2"/>
    <property type="match status" value="2"/>
</dbReference>
<dbReference type="PANTHER" id="PTHR13817:SF180">
    <property type="entry name" value="IMMUNOGLOBULIN-LIKE AND FIBRONECTIN TYPE III DOMAIN-CONTAINING 1, TANDEM DUPLICATE 3-RELATED"/>
    <property type="match status" value="1"/>
</dbReference>
<keyword evidence="2" id="KW-1015">Disulfide bond</keyword>
<dbReference type="AlphaFoldDB" id="A0A672F730"/>
<evidence type="ECO:0000256" key="1">
    <source>
        <dbReference type="ARBA" id="ARBA00022737"/>
    </source>
</evidence>
<dbReference type="InterPro" id="IPR003599">
    <property type="entry name" value="Ig_sub"/>
</dbReference>
<dbReference type="Ensembl" id="ENSSFAT00005001959.1">
    <property type="protein sequence ID" value="ENSSFAP00005001853.1"/>
    <property type="gene ID" value="ENSSFAG00005001239.1"/>
</dbReference>
<dbReference type="SUPFAM" id="SSF48726">
    <property type="entry name" value="Immunoglobulin"/>
    <property type="match status" value="4"/>
</dbReference>
<protein>
    <submittedName>
        <fullName evidence="5">Immunoglobulin like and fibronectin type III domain containing 1, tandem duplicate 3</fullName>
    </submittedName>
</protein>
<keyword evidence="3" id="KW-0393">Immunoglobulin domain</keyword>
<dbReference type="FunFam" id="2.60.40.10:FF:001097">
    <property type="entry name" value="Immunoglobulin-like and fibronectin type III domain-containing protein 1"/>
    <property type="match status" value="1"/>
</dbReference>
<dbReference type="FunFam" id="2.60.40.10:FF:000060">
    <property type="entry name" value="Myosin-binding protein C, slow type"/>
    <property type="match status" value="1"/>
</dbReference>
<dbReference type="FunFam" id="2.60.40.10:FF:000032">
    <property type="entry name" value="palladin isoform X1"/>
    <property type="match status" value="1"/>
</dbReference>
<proteinExistence type="predicted"/>
<dbReference type="InterPro" id="IPR003598">
    <property type="entry name" value="Ig_sub2"/>
</dbReference>
<evidence type="ECO:0000256" key="3">
    <source>
        <dbReference type="ARBA" id="ARBA00023319"/>
    </source>
</evidence>
<feature type="domain" description="Ig-like" evidence="4">
    <location>
        <begin position="45"/>
        <end position="133"/>
    </location>
</feature>